<dbReference type="InterPro" id="IPR027414">
    <property type="entry name" value="GH95_N_dom"/>
</dbReference>
<dbReference type="InterPro" id="IPR049053">
    <property type="entry name" value="AFCA-like_C"/>
</dbReference>
<dbReference type="Gene3D" id="1.50.10.10">
    <property type="match status" value="1"/>
</dbReference>
<dbReference type="InterPro" id="IPR054363">
    <property type="entry name" value="GH95_cat"/>
</dbReference>
<dbReference type="PIRSF" id="PIRSF007663">
    <property type="entry name" value="UCP007663"/>
    <property type="match status" value="1"/>
</dbReference>
<reference evidence="5" key="1">
    <citation type="submission" date="2019-11" db="EMBL/GenBank/DDBJ databases">
        <authorList>
            <person name="Feng L."/>
        </authorList>
    </citation>
    <scope>NUCLEOTIDE SEQUENCE</scope>
    <source>
        <strain evidence="5">AMuciniphilaLFYP55</strain>
    </source>
</reference>
<accession>A0A6N2TAI7</accession>
<dbReference type="RefSeq" id="WP_102721031.1">
    <property type="nucleotide sequence ID" value="NZ_CACRSS010000006.1"/>
</dbReference>
<dbReference type="InterPro" id="IPR016518">
    <property type="entry name" value="Alpha-L-fucosidase"/>
</dbReference>
<evidence type="ECO:0000256" key="1">
    <source>
        <dbReference type="SAM" id="SignalP"/>
    </source>
</evidence>
<feature type="domain" description="Glycosyl hydrolase family 95 N-terminal" evidence="2">
    <location>
        <begin position="33"/>
        <end position="260"/>
    </location>
</feature>
<proteinExistence type="predicted"/>
<keyword evidence="1" id="KW-0732">Signal</keyword>
<evidence type="ECO:0000259" key="4">
    <source>
        <dbReference type="Pfam" id="PF22124"/>
    </source>
</evidence>
<dbReference type="InterPro" id="IPR012341">
    <property type="entry name" value="6hp_glycosidase-like_sf"/>
</dbReference>
<dbReference type="Pfam" id="PF14498">
    <property type="entry name" value="Glyco_hyd_65N_2"/>
    <property type="match status" value="1"/>
</dbReference>
<feature type="domain" description="Glycosyl hydrolase family 95 catalytic" evidence="4">
    <location>
        <begin position="288"/>
        <end position="700"/>
    </location>
</feature>
<evidence type="ECO:0000259" key="2">
    <source>
        <dbReference type="Pfam" id="PF14498"/>
    </source>
</evidence>
<organism evidence="5">
    <name type="scientific">Akkermansia muciniphila</name>
    <dbReference type="NCBI Taxonomy" id="239935"/>
    <lineage>
        <taxon>Bacteria</taxon>
        <taxon>Pseudomonadati</taxon>
        <taxon>Verrucomicrobiota</taxon>
        <taxon>Verrucomicrobiia</taxon>
        <taxon>Verrucomicrobiales</taxon>
        <taxon>Akkermansiaceae</taxon>
        <taxon>Akkermansia</taxon>
    </lineage>
</organism>
<sequence>MTVSTTLKYFFLPCLLAAAVPLRAAPAPMQATSTEPARIWTDGYGTGNGRLGILSFGVFPKEIVVFNEGSIFAKKNFQMKEGAAEALDKARELCKEGKYRSADQVFRKDILPPGSIAGDYQQGGLFQVEFQGLPAAASYRRTLDMQRGKASTRVQFGTGELSTEILAAPSSDCAAYRITCTLPAGCRVALDLQHPDPSARIDARPDGWVLTGQGSNGGTRFENRVVILAPGAAISRKGKTVVLDSAREVLVLSSTSTDYNIRKPEEPLTHSLADKNRQILAKAQKKGWKKLAAETEDYFSRLMMRCQVDLGDSPPEVSAMTTPERLERVKQGEKDPDLLEQLFQFGRFCTIVHTRPGQLPCGLQGLWNPELRAAWMGCYFLNINSQMNQWPSYATGLGEFQQPYLEFVRSLRPHGEEFARFIKRDGFCFGHYTDCWKRTYFSGNNPEWGASLMNGAWACAHLVDSYRFTGDREDLKKSLPILESNARFIMSWFEEDDQGHYLSGPGVSPETGFYAPDGTGPNVLSYVSNGTSHDQLLGRESLRNYIYACGELGIRTPTLVKAVQFLKKIPQPAIGSDGRVLEWRQPFEEMQKGHRHISHLYGLFPGTEWDVLNTPEYAAAVRKSADFRRKYADKGNNGIRTGWSTAWLINLYAALGDGNAAEDRMYAMLRHYINSNLFDLHPPFQIDGNFGFASGVAQCLIQSQITQDGFQVILLAPALADDWKKGSATGLRTRGGLKVDLSWQNGRVQATATATRPGRFRFMHQGRKKDLAMKKGETARLDFPPLPH</sequence>
<gene>
    <name evidence="5" type="ORF">AMLFYP55_02540</name>
</gene>
<dbReference type="GO" id="GO:0005975">
    <property type="term" value="P:carbohydrate metabolic process"/>
    <property type="evidence" value="ECO:0007669"/>
    <property type="project" value="InterPro"/>
</dbReference>
<name>A0A6N2TAI7_9BACT</name>
<dbReference type="Pfam" id="PF22124">
    <property type="entry name" value="Glyco_hydro_95_cat"/>
    <property type="match status" value="1"/>
</dbReference>
<dbReference type="PANTHER" id="PTHR31084:SF0">
    <property type="entry name" value="ALPHA-L-FUCOSIDASE 2"/>
    <property type="match status" value="1"/>
</dbReference>
<dbReference type="Pfam" id="PF21307">
    <property type="entry name" value="Glyco_hydro_95_C"/>
    <property type="match status" value="1"/>
</dbReference>
<dbReference type="AlphaFoldDB" id="A0A6N2TAI7"/>
<dbReference type="OrthoDB" id="9802600at2"/>
<dbReference type="PANTHER" id="PTHR31084">
    <property type="entry name" value="ALPHA-L-FUCOSIDASE 2"/>
    <property type="match status" value="1"/>
</dbReference>
<dbReference type="InterPro" id="IPR008928">
    <property type="entry name" value="6-hairpin_glycosidase_sf"/>
</dbReference>
<protein>
    <submittedName>
        <fullName evidence="5">Uncharacterized protein</fullName>
    </submittedName>
</protein>
<evidence type="ECO:0000313" key="5">
    <source>
        <dbReference type="EMBL" id="VYT02774.1"/>
    </source>
</evidence>
<dbReference type="GO" id="GO:0004560">
    <property type="term" value="F:alpha-L-fucosidase activity"/>
    <property type="evidence" value="ECO:0007669"/>
    <property type="project" value="InterPro"/>
</dbReference>
<dbReference type="SUPFAM" id="SSF48208">
    <property type="entry name" value="Six-hairpin glycosidases"/>
    <property type="match status" value="1"/>
</dbReference>
<evidence type="ECO:0000259" key="3">
    <source>
        <dbReference type="Pfam" id="PF21307"/>
    </source>
</evidence>
<feature type="signal peptide" evidence="1">
    <location>
        <begin position="1"/>
        <end position="24"/>
    </location>
</feature>
<dbReference type="EMBL" id="CACRSS010000006">
    <property type="protein sequence ID" value="VYT02774.1"/>
    <property type="molecule type" value="Genomic_DNA"/>
</dbReference>
<feature type="chain" id="PRO_5026898540" evidence="1">
    <location>
        <begin position="25"/>
        <end position="788"/>
    </location>
</feature>
<feature type="domain" description="Alpha fucosidase A-like C-terminal" evidence="3">
    <location>
        <begin position="711"/>
        <end position="762"/>
    </location>
</feature>